<name>A0ABV3Z8C6_9PROT</name>
<evidence type="ECO:0000313" key="2">
    <source>
        <dbReference type="EMBL" id="MEX6634452.1"/>
    </source>
</evidence>
<dbReference type="PROSITE" id="PS51257">
    <property type="entry name" value="PROKAR_LIPOPROTEIN"/>
    <property type="match status" value="1"/>
</dbReference>
<sequence>MRANILRGAICSLLILVTGCATAYYDALERRGIEKRDILADRVTEARTEQAKAQAVFTIALDEFRALVKVDAPALEAKYDDMVRALDQSTKQATEVRQRIDAVDDVGKRLFREWESELKLFESDDLRRRSQTQLIATQRDYDRLMTAMNQAADSMDPVLSIYRDQVLFLKHNLNARAISSLEPERTQIEARVEKLVDEMNLAIKEADSFIATMNN</sequence>
<dbReference type="EMBL" id="JBEHZE010000001">
    <property type="protein sequence ID" value="MEX6634452.1"/>
    <property type="molecule type" value="Genomic_DNA"/>
</dbReference>
<accession>A0ABV3Z8C6</accession>
<organism evidence="2 3">
    <name type="scientific">Hyphococcus lacteus</name>
    <dbReference type="NCBI Taxonomy" id="3143536"/>
    <lineage>
        <taxon>Bacteria</taxon>
        <taxon>Pseudomonadati</taxon>
        <taxon>Pseudomonadota</taxon>
        <taxon>Alphaproteobacteria</taxon>
        <taxon>Parvularculales</taxon>
        <taxon>Parvularculaceae</taxon>
        <taxon>Hyphococcus</taxon>
    </lineage>
</organism>
<protein>
    <submittedName>
        <fullName evidence="2">DUF2959 family protein</fullName>
    </submittedName>
</protein>
<evidence type="ECO:0000256" key="1">
    <source>
        <dbReference type="SAM" id="SignalP"/>
    </source>
</evidence>
<comment type="caution">
    <text evidence="2">The sequence shown here is derived from an EMBL/GenBank/DDBJ whole genome shotgun (WGS) entry which is preliminary data.</text>
</comment>
<feature type="signal peptide" evidence="1">
    <location>
        <begin position="1"/>
        <end position="23"/>
    </location>
</feature>
<proteinExistence type="predicted"/>
<dbReference type="Proteomes" id="UP001560685">
    <property type="component" value="Unassembled WGS sequence"/>
</dbReference>
<keyword evidence="3" id="KW-1185">Reference proteome</keyword>
<keyword evidence="1" id="KW-0732">Signal</keyword>
<gene>
    <name evidence="2" type="ORF">ABFZ84_12925</name>
</gene>
<dbReference type="RefSeq" id="WP_369314436.1">
    <property type="nucleotide sequence ID" value="NZ_JBEHZE010000001.1"/>
</dbReference>
<feature type="chain" id="PRO_5046200629" evidence="1">
    <location>
        <begin position="24"/>
        <end position="215"/>
    </location>
</feature>
<reference evidence="2 3" key="1">
    <citation type="submission" date="2024-05" db="EMBL/GenBank/DDBJ databases">
        <title>Three bacterial strains, DH-69, EH-24, and ECK-19 isolated from coastal sediments.</title>
        <authorList>
            <person name="Ye Y.-Q."/>
            <person name="Du Z.-J."/>
        </authorList>
    </citation>
    <scope>NUCLEOTIDE SEQUENCE [LARGE SCALE GENOMIC DNA]</scope>
    <source>
        <strain evidence="2 3">ECK-19</strain>
    </source>
</reference>
<dbReference type="Pfam" id="PF11172">
    <property type="entry name" value="DUF2959"/>
    <property type="match status" value="1"/>
</dbReference>
<evidence type="ECO:0000313" key="3">
    <source>
        <dbReference type="Proteomes" id="UP001560685"/>
    </source>
</evidence>
<dbReference type="InterPro" id="IPR021342">
    <property type="entry name" value="DUF2959"/>
</dbReference>